<dbReference type="Proteomes" id="UP001521911">
    <property type="component" value="Unassembled WGS sequence"/>
</dbReference>
<evidence type="ECO:0000313" key="2">
    <source>
        <dbReference type="Proteomes" id="UP001521911"/>
    </source>
</evidence>
<accession>A0ABS9PVW6</accession>
<name>A0ABS9PVW6_9CORY</name>
<sequence>MPLTRKVSWVSEARFAPYLEECGTPEEAWKLYELNAQIAAALSEVIHHTEVLLRNAMSDSLAEAHPFDFGWSQDSFDISALSTKLAKKYKRPVTKDDIIAHLNMGYWASLLSTKSDANEEIWRKYLRNAFPGQGSRKIVATLLTDLNVLRNRCAHQDSLLNVDPTVELKKILRLASWIDQDARLWLENLERVTELATNRTPKLNTAILGHADDSLFTFYQRVGAVVLEASTPLAQVDYIGFYFSQKIIGIFPRVLDIEIASNWNKKTSNELKKSSDPEENRLGKIMSYALSDPFVKSYPPEKTYKVYHLSGPKHALTLTTAGEQEILHEASGRGSAFVKRPRYFQSSSLLAAKVTSDLPSPTK</sequence>
<evidence type="ECO:0000313" key="1">
    <source>
        <dbReference type="EMBL" id="MCG7276864.1"/>
    </source>
</evidence>
<dbReference type="Pfam" id="PF07751">
    <property type="entry name" value="Abi_2"/>
    <property type="match status" value="1"/>
</dbReference>
<reference evidence="1 2" key="1">
    <citation type="submission" date="2022-02" db="EMBL/GenBank/DDBJ databases">
        <title>Uncovering new skin microbiome diversity through culturing and metagenomics.</title>
        <authorList>
            <person name="Conlan S."/>
            <person name="Deming C."/>
            <person name="Nisc Comparative Sequencing Program N."/>
            <person name="Segre J.A."/>
        </authorList>
    </citation>
    <scope>NUCLEOTIDE SEQUENCE [LARGE SCALE GENOMIC DNA]</scope>
    <source>
        <strain evidence="1 2">ACRQV</strain>
    </source>
</reference>
<proteinExistence type="predicted"/>
<gene>
    <name evidence="1" type="ORF">MHK08_10335</name>
</gene>
<comment type="caution">
    <text evidence="1">The sequence shown here is derived from an EMBL/GenBank/DDBJ whole genome shotgun (WGS) entry which is preliminary data.</text>
</comment>
<keyword evidence="2" id="KW-1185">Reference proteome</keyword>
<protein>
    <submittedName>
        <fullName evidence="1">Abi family protein</fullName>
    </submittedName>
</protein>
<dbReference type="EMBL" id="JAKRDF010000014">
    <property type="protein sequence ID" value="MCG7276864.1"/>
    <property type="molecule type" value="Genomic_DNA"/>
</dbReference>
<dbReference type="InterPro" id="IPR011664">
    <property type="entry name" value="Abi_system_AbiD/AbiF-like"/>
</dbReference>
<organism evidence="1 2">
    <name type="scientific">Corynebacterium singulare</name>
    <dbReference type="NCBI Taxonomy" id="161899"/>
    <lineage>
        <taxon>Bacteria</taxon>
        <taxon>Bacillati</taxon>
        <taxon>Actinomycetota</taxon>
        <taxon>Actinomycetes</taxon>
        <taxon>Mycobacteriales</taxon>
        <taxon>Corynebacteriaceae</taxon>
        <taxon>Corynebacterium</taxon>
    </lineage>
</organism>
<dbReference type="RefSeq" id="WP_239181009.1">
    <property type="nucleotide sequence ID" value="NZ_JAKRDF010000014.1"/>
</dbReference>